<evidence type="ECO:0000313" key="1">
    <source>
        <dbReference type="EnsemblMetazoa" id="ACUA005339-PA"/>
    </source>
</evidence>
<reference evidence="2" key="1">
    <citation type="submission" date="2013-09" db="EMBL/GenBank/DDBJ databases">
        <title>The Genome Sequence of Anopheles culicifacies species A.</title>
        <authorList>
            <consortium name="The Broad Institute Genomics Platform"/>
            <person name="Neafsey D.E."/>
            <person name="Besansky N."/>
            <person name="Howell P."/>
            <person name="Walton C."/>
            <person name="Young S.K."/>
            <person name="Zeng Q."/>
            <person name="Gargeya S."/>
            <person name="Fitzgerald M."/>
            <person name="Haas B."/>
            <person name="Abouelleil A."/>
            <person name="Allen A.W."/>
            <person name="Alvarado L."/>
            <person name="Arachchi H.M."/>
            <person name="Berlin A.M."/>
            <person name="Chapman S.B."/>
            <person name="Gainer-Dewar J."/>
            <person name="Goldberg J."/>
            <person name="Griggs A."/>
            <person name="Gujja S."/>
            <person name="Hansen M."/>
            <person name="Howarth C."/>
            <person name="Imamovic A."/>
            <person name="Ireland A."/>
            <person name="Larimer J."/>
            <person name="McCowan C."/>
            <person name="Murphy C."/>
            <person name="Pearson M."/>
            <person name="Poon T.W."/>
            <person name="Priest M."/>
            <person name="Roberts A."/>
            <person name="Saif S."/>
            <person name="Shea T."/>
            <person name="Sisk P."/>
            <person name="Sykes S."/>
            <person name="Wortman J."/>
            <person name="Nusbaum C."/>
            <person name="Birren B."/>
        </authorList>
    </citation>
    <scope>NUCLEOTIDE SEQUENCE [LARGE SCALE GENOMIC DNA]</scope>
    <source>
        <strain evidence="2">A-37</strain>
    </source>
</reference>
<name>A0A182LYY6_9DIPT</name>
<keyword evidence="2" id="KW-1185">Reference proteome</keyword>
<dbReference type="VEuPathDB" id="VectorBase:ACUA005339"/>
<organism evidence="1 2">
    <name type="scientific">Anopheles culicifacies</name>
    <dbReference type="NCBI Taxonomy" id="139723"/>
    <lineage>
        <taxon>Eukaryota</taxon>
        <taxon>Metazoa</taxon>
        <taxon>Ecdysozoa</taxon>
        <taxon>Arthropoda</taxon>
        <taxon>Hexapoda</taxon>
        <taxon>Insecta</taxon>
        <taxon>Pterygota</taxon>
        <taxon>Neoptera</taxon>
        <taxon>Endopterygota</taxon>
        <taxon>Diptera</taxon>
        <taxon>Nematocera</taxon>
        <taxon>Culicoidea</taxon>
        <taxon>Culicidae</taxon>
        <taxon>Anophelinae</taxon>
        <taxon>Anopheles</taxon>
        <taxon>culicifacies species complex</taxon>
    </lineage>
</organism>
<protein>
    <submittedName>
        <fullName evidence="1">Uncharacterized protein</fullName>
    </submittedName>
</protein>
<dbReference type="EMBL" id="AXCM01004511">
    <property type="status" value="NOT_ANNOTATED_CDS"/>
    <property type="molecule type" value="Genomic_DNA"/>
</dbReference>
<evidence type="ECO:0000313" key="2">
    <source>
        <dbReference type="Proteomes" id="UP000075883"/>
    </source>
</evidence>
<reference evidence="1" key="2">
    <citation type="submission" date="2020-05" db="UniProtKB">
        <authorList>
            <consortium name="EnsemblMetazoa"/>
        </authorList>
    </citation>
    <scope>IDENTIFICATION</scope>
    <source>
        <strain evidence="1">A-37</strain>
    </source>
</reference>
<accession>A0A182LYY6</accession>
<dbReference type="AlphaFoldDB" id="A0A182LYY6"/>
<sequence length="171" mass="19054">MMKTYLTFTTRPVVERRENGRFHVRVLYQTPRWLYNVRDPRATIDDVHLEFPQAKQRKRPVGVQAIRINGKVVLACQRLDAVEEVGKAKIGSRSAKTRGVCTGFGGATLYRTVILPKKSSAPSPNSRSSNGRSSELHVSSSSLILISCDATKLQQHIISTIHIINATTLVE</sequence>
<dbReference type="Proteomes" id="UP000075883">
    <property type="component" value="Unassembled WGS sequence"/>
</dbReference>
<dbReference type="EnsemblMetazoa" id="ACUA005339-RA">
    <property type="protein sequence ID" value="ACUA005339-PA"/>
    <property type="gene ID" value="ACUA005339"/>
</dbReference>
<proteinExistence type="predicted"/>